<keyword evidence="3" id="KW-1185">Reference proteome</keyword>
<name>A0A5C8PF40_9HYPH</name>
<dbReference type="Pfam" id="PF01979">
    <property type="entry name" value="Amidohydro_1"/>
    <property type="match status" value="1"/>
</dbReference>
<dbReference type="InterPro" id="IPR011059">
    <property type="entry name" value="Metal-dep_hydrolase_composite"/>
</dbReference>
<sequence>MSQTLFRNVQVIDGSGAEPFSADVLVAGNRIEAIGRQPGALRAAPDAVVVDGLGATLMPGLVEAHAHPSFANTPSMPALGDIPPEEHTLITMKFVRLLLDHGFTSINCAAAAKPRVDIVIRNAINAGDIPGPRMLAASPEMTVTGGLGDVRLSHMHRETFAVVADGADEFRRWARLFVREGADTLKINPSGDEGVPGAPAHTTVMTDAEVAAVCDVAHHHDKRVAAHARSADSVKMVLRHGVQIVYHATLADAEALDMLEAAKDRVFVAPTIGITWAAYKERGSLSADAARRLNHELELGCANMKALQKRGVRVLPGGDYGFAFNPMPRNARDLEHFVRLLGFSPMEAIIAATRHGGALMMQGGELGQVKEGYLADLLLVDGDPLQDISLLQDADRLIAIIKDGVFHKAPQDRRRQAGKLAAE</sequence>
<keyword evidence="2" id="KW-0378">Hydrolase</keyword>
<evidence type="ECO:0000259" key="1">
    <source>
        <dbReference type="Pfam" id="PF01979"/>
    </source>
</evidence>
<dbReference type="Gene3D" id="3.20.20.140">
    <property type="entry name" value="Metal-dependent hydrolases"/>
    <property type="match status" value="1"/>
</dbReference>
<accession>A0A5C8PF40</accession>
<evidence type="ECO:0000313" key="2">
    <source>
        <dbReference type="EMBL" id="TXL71897.1"/>
    </source>
</evidence>
<organism evidence="2 3">
    <name type="scientific">Vineibacter terrae</name>
    <dbReference type="NCBI Taxonomy" id="2586908"/>
    <lineage>
        <taxon>Bacteria</taxon>
        <taxon>Pseudomonadati</taxon>
        <taxon>Pseudomonadota</taxon>
        <taxon>Alphaproteobacteria</taxon>
        <taxon>Hyphomicrobiales</taxon>
        <taxon>Vineibacter</taxon>
    </lineage>
</organism>
<reference evidence="2 3" key="1">
    <citation type="submission" date="2019-06" db="EMBL/GenBank/DDBJ databases">
        <title>New taxonomy in bacterial strain CC-CFT640, isolated from vineyard.</title>
        <authorList>
            <person name="Lin S.-Y."/>
            <person name="Tsai C.-F."/>
            <person name="Young C.-C."/>
        </authorList>
    </citation>
    <scope>NUCLEOTIDE SEQUENCE [LARGE SCALE GENOMIC DNA]</scope>
    <source>
        <strain evidence="2 3">CC-CFT640</strain>
    </source>
</reference>
<dbReference type="InterPro" id="IPR006680">
    <property type="entry name" value="Amidohydro-rel"/>
</dbReference>
<dbReference type="InterPro" id="IPR032466">
    <property type="entry name" value="Metal_Hydrolase"/>
</dbReference>
<gene>
    <name evidence="2" type="ORF">FHP25_28060</name>
</gene>
<feature type="domain" description="Amidohydrolase-related" evidence="1">
    <location>
        <begin position="56"/>
        <end position="404"/>
    </location>
</feature>
<dbReference type="SUPFAM" id="SSF51338">
    <property type="entry name" value="Composite domain of metallo-dependent hydrolases"/>
    <property type="match status" value="1"/>
</dbReference>
<dbReference type="EMBL" id="VDUZ01000038">
    <property type="protein sequence ID" value="TXL71897.1"/>
    <property type="molecule type" value="Genomic_DNA"/>
</dbReference>
<dbReference type="AlphaFoldDB" id="A0A5C8PF40"/>
<dbReference type="SUPFAM" id="SSF51556">
    <property type="entry name" value="Metallo-dependent hydrolases"/>
    <property type="match status" value="1"/>
</dbReference>
<dbReference type="PANTHER" id="PTHR43135">
    <property type="entry name" value="ALPHA-D-RIBOSE 1-METHYLPHOSPHONATE 5-TRIPHOSPHATE DIPHOSPHATASE"/>
    <property type="match status" value="1"/>
</dbReference>
<dbReference type="PANTHER" id="PTHR43135:SF3">
    <property type="entry name" value="ALPHA-D-RIBOSE 1-METHYLPHOSPHONATE 5-TRIPHOSPHATE DIPHOSPHATASE"/>
    <property type="match status" value="1"/>
</dbReference>
<comment type="caution">
    <text evidence="2">The sequence shown here is derived from an EMBL/GenBank/DDBJ whole genome shotgun (WGS) entry which is preliminary data.</text>
</comment>
<dbReference type="CDD" id="cd01299">
    <property type="entry name" value="Met_dep_hydrolase_A"/>
    <property type="match status" value="1"/>
</dbReference>
<dbReference type="RefSeq" id="WP_147850305.1">
    <property type="nucleotide sequence ID" value="NZ_VDUZ01000038.1"/>
</dbReference>
<dbReference type="InterPro" id="IPR057744">
    <property type="entry name" value="OTAase-like"/>
</dbReference>
<dbReference type="Proteomes" id="UP000321638">
    <property type="component" value="Unassembled WGS sequence"/>
</dbReference>
<protein>
    <submittedName>
        <fullName evidence="2">Amidohydrolase family protein</fullName>
    </submittedName>
</protein>
<dbReference type="Gene3D" id="2.30.40.10">
    <property type="entry name" value="Urease, subunit C, domain 1"/>
    <property type="match status" value="1"/>
</dbReference>
<dbReference type="InterPro" id="IPR051781">
    <property type="entry name" value="Metallo-dep_Hydrolase"/>
</dbReference>
<proteinExistence type="predicted"/>
<evidence type="ECO:0000313" key="3">
    <source>
        <dbReference type="Proteomes" id="UP000321638"/>
    </source>
</evidence>
<dbReference type="GO" id="GO:0016810">
    <property type="term" value="F:hydrolase activity, acting on carbon-nitrogen (but not peptide) bonds"/>
    <property type="evidence" value="ECO:0007669"/>
    <property type="project" value="InterPro"/>
</dbReference>
<dbReference type="OrthoDB" id="9782972at2"/>